<reference evidence="2" key="1">
    <citation type="journal article" date="2023" name="Mol. Ecol. Resour.">
        <title>Chromosome-level genome assembly of a triploid poplar Populus alba 'Berolinensis'.</title>
        <authorList>
            <person name="Chen S."/>
            <person name="Yu Y."/>
            <person name="Wang X."/>
            <person name="Wang S."/>
            <person name="Zhang T."/>
            <person name="Zhou Y."/>
            <person name="He R."/>
            <person name="Meng N."/>
            <person name="Wang Y."/>
            <person name="Liu W."/>
            <person name="Liu Z."/>
            <person name="Liu J."/>
            <person name="Guo Q."/>
            <person name="Huang H."/>
            <person name="Sederoff R.R."/>
            <person name="Wang G."/>
            <person name="Qu G."/>
            <person name="Chen S."/>
        </authorList>
    </citation>
    <scope>NUCLEOTIDE SEQUENCE</scope>
    <source>
        <strain evidence="2">SC-2020</strain>
    </source>
</reference>
<evidence type="ECO:0000256" key="1">
    <source>
        <dbReference type="SAM" id="Phobius"/>
    </source>
</evidence>
<feature type="transmembrane region" description="Helical" evidence="1">
    <location>
        <begin position="26"/>
        <end position="50"/>
    </location>
</feature>
<keyword evidence="3" id="KW-1185">Reference proteome</keyword>
<sequence length="76" mass="8100">MVFLESSLFESSRCVFNFSSKKHWTLTIMCVTLFEPIGGVVVGGLVLAILDVVEAGAYAIEEGGGSQTAYMTCNSS</sequence>
<evidence type="ECO:0000313" key="3">
    <source>
        <dbReference type="Proteomes" id="UP001164929"/>
    </source>
</evidence>
<dbReference type="EMBL" id="JAQIZT010000006">
    <property type="protein sequence ID" value="KAJ6993773.1"/>
    <property type="molecule type" value="Genomic_DNA"/>
</dbReference>
<accession>A0AAD6QNQ2</accession>
<keyword evidence="1" id="KW-0812">Transmembrane</keyword>
<name>A0AAD6QNQ2_9ROSI</name>
<keyword evidence="1" id="KW-0472">Membrane</keyword>
<proteinExistence type="predicted"/>
<organism evidence="2 3">
    <name type="scientific">Populus alba x Populus x berolinensis</name>
    <dbReference type="NCBI Taxonomy" id="444605"/>
    <lineage>
        <taxon>Eukaryota</taxon>
        <taxon>Viridiplantae</taxon>
        <taxon>Streptophyta</taxon>
        <taxon>Embryophyta</taxon>
        <taxon>Tracheophyta</taxon>
        <taxon>Spermatophyta</taxon>
        <taxon>Magnoliopsida</taxon>
        <taxon>eudicotyledons</taxon>
        <taxon>Gunneridae</taxon>
        <taxon>Pentapetalae</taxon>
        <taxon>rosids</taxon>
        <taxon>fabids</taxon>
        <taxon>Malpighiales</taxon>
        <taxon>Salicaceae</taxon>
        <taxon>Saliceae</taxon>
        <taxon>Populus</taxon>
    </lineage>
</organism>
<gene>
    <name evidence="2" type="ORF">NC653_016797</name>
</gene>
<evidence type="ECO:0000313" key="2">
    <source>
        <dbReference type="EMBL" id="KAJ6993773.1"/>
    </source>
</evidence>
<comment type="caution">
    <text evidence="2">The sequence shown here is derived from an EMBL/GenBank/DDBJ whole genome shotgun (WGS) entry which is preliminary data.</text>
</comment>
<dbReference type="Proteomes" id="UP001164929">
    <property type="component" value="Chromosome 6"/>
</dbReference>
<keyword evidence="1" id="KW-1133">Transmembrane helix</keyword>
<protein>
    <submittedName>
        <fullName evidence="2">Uncharacterized protein</fullName>
    </submittedName>
</protein>
<dbReference type="AlphaFoldDB" id="A0AAD6QNQ2"/>